<dbReference type="InterPro" id="IPR029045">
    <property type="entry name" value="ClpP/crotonase-like_dom_sf"/>
</dbReference>
<dbReference type="EMBL" id="JAFMPY010000001">
    <property type="protein sequence ID" value="MBO0902198.1"/>
    <property type="molecule type" value="Genomic_DNA"/>
</dbReference>
<dbReference type="RefSeq" id="WP_207348842.1">
    <property type="nucleotide sequence ID" value="NZ_JAFMPY010000001.1"/>
</dbReference>
<feature type="chain" id="PRO_5045797950" evidence="2">
    <location>
        <begin position="24"/>
        <end position="390"/>
    </location>
</feature>
<feature type="signal peptide" evidence="2">
    <location>
        <begin position="1"/>
        <end position="23"/>
    </location>
</feature>
<dbReference type="Gene3D" id="3.90.226.10">
    <property type="entry name" value="2-enoyl-CoA Hydratase, Chain A, domain 1"/>
    <property type="match status" value="1"/>
</dbReference>
<evidence type="ECO:0000313" key="3">
    <source>
        <dbReference type="EMBL" id="MBO0902198.1"/>
    </source>
</evidence>
<evidence type="ECO:0000256" key="1">
    <source>
        <dbReference type="SAM" id="MobiDB-lite"/>
    </source>
</evidence>
<dbReference type="Proteomes" id="UP000664288">
    <property type="component" value="Unassembled WGS sequence"/>
</dbReference>
<keyword evidence="2" id="KW-0732">Signal</keyword>
<organism evidence="3 4">
    <name type="scientific">Jiella sonneratiae</name>
    <dbReference type="NCBI Taxonomy" id="2816856"/>
    <lineage>
        <taxon>Bacteria</taxon>
        <taxon>Pseudomonadati</taxon>
        <taxon>Pseudomonadota</taxon>
        <taxon>Alphaproteobacteria</taxon>
        <taxon>Hyphomicrobiales</taxon>
        <taxon>Aurantimonadaceae</taxon>
        <taxon>Jiella</taxon>
    </lineage>
</organism>
<feature type="region of interest" description="Disordered" evidence="1">
    <location>
        <begin position="206"/>
        <end position="292"/>
    </location>
</feature>
<proteinExistence type="predicted"/>
<protein>
    <submittedName>
        <fullName evidence="3">Uncharacterized protein</fullName>
    </submittedName>
</protein>
<evidence type="ECO:0000313" key="4">
    <source>
        <dbReference type="Proteomes" id="UP000664288"/>
    </source>
</evidence>
<comment type="caution">
    <text evidence="3">The sequence shown here is derived from an EMBL/GenBank/DDBJ whole genome shotgun (WGS) entry which is preliminary data.</text>
</comment>
<reference evidence="3 4" key="1">
    <citation type="submission" date="2021-03" db="EMBL/GenBank/DDBJ databases">
        <title>Whole genome sequence of Jiella sp. MQZ13P-4.</title>
        <authorList>
            <person name="Tuo L."/>
        </authorList>
    </citation>
    <scope>NUCLEOTIDE SEQUENCE [LARGE SCALE GENOMIC DNA]</scope>
    <source>
        <strain evidence="3 4">MQZ13P-4</strain>
    </source>
</reference>
<sequence length="390" mass="39565">MTGARAASILALALALTAVPAAAQTQSFGPFTIDGAAPQVIRLDGVIDTRSGLEFNRARRAAPAARILVVNSPGGNPIIALQIADAVSENRFTTVIPEEAVCFSSCAYVFLGGAVRQARGRLGVHQLTSSSSDVAAAQLALSEVVDFLSRNGHAPEILRILLATPADQMHIFSRDELLRLKIETAGAEALALPVLADRNAGIDTGNGPGARAGADAGGAPPPVDRSPAVETSVAKAAIRLPPPQMTLSPGLPRFAATGSKPSVLEGRNAGPDADGGSEAGTGADARQAPSSRLGIPLAGTAVGKAAIRLPPPVMKLPQEPPNFAAKSLPEEEVAAQRDGTQQSGSVARLPPATSLLTKPMGVGRASAASGNPSFGLPAPAMTLQGDGPRF</sequence>
<name>A0ABS3IZP8_9HYPH</name>
<gene>
    <name evidence="3" type="ORF">J1C47_00965</name>
</gene>
<feature type="region of interest" description="Disordered" evidence="1">
    <location>
        <begin position="330"/>
        <end position="390"/>
    </location>
</feature>
<evidence type="ECO:0000256" key="2">
    <source>
        <dbReference type="SAM" id="SignalP"/>
    </source>
</evidence>
<accession>A0ABS3IZP8</accession>
<keyword evidence="4" id="KW-1185">Reference proteome</keyword>
<dbReference type="SUPFAM" id="SSF52096">
    <property type="entry name" value="ClpP/crotonase"/>
    <property type="match status" value="1"/>
</dbReference>